<dbReference type="AlphaFoldDB" id="A0A1H4GS75"/>
<dbReference type="EMBL" id="FNRP01000034">
    <property type="protein sequence ID" value="SEB11900.1"/>
    <property type="molecule type" value="Genomic_DNA"/>
</dbReference>
<evidence type="ECO:0000259" key="3">
    <source>
        <dbReference type="Pfam" id="PF14848"/>
    </source>
</evidence>
<feature type="region of interest" description="Disordered" evidence="1">
    <location>
        <begin position="241"/>
        <end position="268"/>
    </location>
</feature>
<evidence type="ECO:0000313" key="5">
    <source>
        <dbReference type="Proteomes" id="UP000183040"/>
    </source>
</evidence>
<dbReference type="Gene3D" id="2.70.50.70">
    <property type="match status" value="1"/>
</dbReference>
<dbReference type="Proteomes" id="UP000183040">
    <property type="component" value="Unassembled WGS sequence"/>
</dbReference>
<evidence type="ECO:0000313" key="4">
    <source>
        <dbReference type="EMBL" id="SEB11900.1"/>
    </source>
</evidence>
<dbReference type="InterPro" id="IPR027824">
    <property type="entry name" value="DUF4469"/>
</dbReference>
<feature type="domain" description="Bvu-2165-like IHF-HU-like DNA-binding" evidence="3">
    <location>
        <begin position="9"/>
        <end position="128"/>
    </location>
</feature>
<proteinExistence type="predicted"/>
<sequence>MATNEKITLNVDLYDNIMTEQKGDYTGRARITGSLHNKEIAARIIKERTEYRQETIENILDLADQKKVEAIAEGKSVVDGVGQYIVTVRGSFLGENAQFDATKHSLGVSYTPGQLLRDQLKAVKVICNGLAQTGPVINSITDSVTKSISQVITSGGPAVISGSNIKILGDDPSVGIYLTKDEEGAVPLKVSVIVHNAPSQLTIMLPAIEAGKLYALSITTQYSGSNKALKTPRSYRFPILLGDENAGGGGEAPDPEIPGGGEAPDPAA</sequence>
<accession>A0A1H4GS75</accession>
<reference evidence="4 5" key="1">
    <citation type="submission" date="2016-10" db="EMBL/GenBank/DDBJ databases">
        <authorList>
            <person name="de Groot N.N."/>
        </authorList>
    </citation>
    <scope>NUCLEOTIDE SEQUENCE [LARGE SCALE GENOMIC DNA]</scope>
    <source>
        <strain evidence="4 5">NLAE-zl-G339</strain>
    </source>
</reference>
<dbReference type="Pfam" id="PF14734">
    <property type="entry name" value="DUF4469"/>
    <property type="match status" value="1"/>
</dbReference>
<protein>
    <submittedName>
        <fullName evidence="4">Uncharacterized protein</fullName>
    </submittedName>
</protein>
<evidence type="ECO:0000259" key="2">
    <source>
        <dbReference type="Pfam" id="PF14734"/>
    </source>
</evidence>
<feature type="domain" description="DUF4469" evidence="2">
    <location>
        <begin position="137"/>
        <end position="234"/>
    </location>
</feature>
<dbReference type="RefSeq" id="WP_074708311.1">
    <property type="nucleotide sequence ID" value="NZ_FNRP01000034.1"/>
</dbReference>
<dbReference type="CDD" id="cd13833">
    <property type="entry name" value="HU_IHF_like"/>
    <property type="match status" value="1"/>
</dbReference>
<organism evidence="4 5">
    <name type="scientific">Bacteroides xylanisolvens</name>
    <dbReference type="NCBI Taxonomy" id="371601"/>
    <lineage>
        <taxon>Bacteria</taxon>
        <taxon>Pseudomonadati</taxon>
        <taxon>Bacteroidota</taxon>
        <taxon>Bacteroidia</taxon>
        <taxon>Bacteroidales</taxon>
        <taxon>Bacteroidaceae</taxon>
        <taxon>Bacteroides</taxon>
    </lineage>
</organism>
<dbReference type="CDD" id="cd12843">
    <property type="entry name" value="Bvu_2165_C_like"/>
    <property type="match status" value="1"/>
</dbReference>
<evidence type="ECO:0000256" key="1">
    <source>
        <dbReference type="SAM" id="MobiDB-lite"/>
    </source>
</evidence>
<gene>
    <name evidence="4" type="ORF">SAMN04487924_1342</name>
</gene>
<dbReference type="Pfam" id="PF14848">
    <property type="entry name" value="HU-DNA_bdg"/>
    <property type="match status" value="1"/>
</dbReference>
<dbReference type="InterPro" id="IPR049893">
    <property type="entry name" value="Bvu_2165-like_IHF-HU-DNA_bdg"/>
</dbReference>
<name>A0A1H4GS75_9BACE</name>